<proteinExistence type="predicted"/>
<evidence type="ECO:0000313" key="3">
    <source>
        <dbReference type="Proteomes" id="UP000799437"/>
    </source>
</evidence>
<keyword evidence="1" id="KW-0472">Membrane</keyword>
<protein>
    <submittedName>
        <fullName evidence="2">Uncharacterized protein</fullName>
    </submittedName>
</protein>
<feature type="transmembrane region" description="Helical" evidence="1">
    <location>
        <begin position="18"/>
        <end position="36"/>
    </location>
</feature>
<reference evidence="2" key="1">
    <citation type="journal article" date="2020" name="Stud. Mycol.">
        <title>101 Dothideomycetes genomes: a test case for predicting lifestyles and emergence of pathogens.</title>
        <authorList>
            <person name="Haridas S."/>
            <person name="Albert R."/>
            <person name="Binder M."/>
            <person name="Bloem J."/>
            <person name="Labutti K."/>
            <person name="Salamov A."/>
            <person name="Andreopoulos B."/>
            <person name="Baker S."/>
            <person name="Barry K."/>
            <person name="Bills G."/>
            <person name="Bluhm B."/>
            <person name="Cannon C."/>
            <person name="Castanera R."/>
            <person name="Culley D."/>
            <person name="Daum C."/>
            <person name="Ezra D."/>
            <person name="Gonzalez J."/>
            <person name="Henrissat B."/>
            <person name="Kuo A."/>
            <person name="Liang C."/>
            <person name="Lipzen A."/>
            <person name="Lutzoni F."/>
            <person name="Magnuson J."/>
            <person name="Mondo S."/>
            <person name="Nolan M."/>
            <person name="Ohm R."/>
            <person name="Pangilinan J."/>
            <person name="Park H.-J."/>
            <person name="Ramirez L."/>
            <person name="Alfaro M."/>
            <person name="Sun H."/>
            <person name="Tritt A."/>
            <person name="Yoshinaga Y."/>
            <person name="Zwiers L.-H."/>
            <person name="Turgeon B."/>
            <person name="Goodwin S."/>
            <person name="Spatafora J."/>
            <person name="Crous P."/>
            <person name="Grigoriev I."/>
        </authorList>
    </citation>
    <scope>NUCLEOTIDE SEQUENCE</scope>
    <source>
        <strain evidence="2">CBS 121739</strain>
    </source>
</reference>
<accession>A0A6A6W100</accession>
<feature type="transmembrane region" description="Helical" evidence="1">
    <location>
        <begin position="93"/>
        <end position="113"/>
    </location>
</feature>
<keyword evidence="1" id="KW-1133">Transmembrane helix</keyword>
<dbReference type="AlphaFoldDB" id="A0A6A6W100"/>
<dbReference type="GeneID" id="54480047"/>
<dbReference type="RefSeq" id="XP_033598105.1">
    <property type="nucleotide sequence ID" value="XM_033738993.1"/>
</dbReference>
<evidence type="ECO:0000313" key="2">
    <source>
        <dbReference type="EMBL" id="KAF2755654.1"/>
    </source>
</evidence>
<dbReference type="Proteomes" id="UP000799437">
    <property type="component" value="Unassembled WGS sequence"/>
</dbReference>
<name>A0A6A6W100_9PEZI</name>
<organism evidence="2 3">
    <name type="scientific">Pseudovirgaria hyperparasitica</name>
    <dbReference type="NCBI Taxonomy" id="470096"/>
    <lineage>
        <taxon>Eukaryota</taxon>
        <taxon>Fungi</taxon>
        <taxon>Dikarya</taxon>
        <taxon>Ascomycota</taxon>
        <taxon>Pezizomycotina</taxon>
        <taxon>Dothideomycetes</taxon>
        <taxon>Dothideomycetes incertae sedis</taxon>
        <taxon>Acrospermales</taxon>
        <taxon>Acrospermaceae</taxon>
        <taxon>Pseudovirgaria</taxon>
    </lineage>
</organism>
<sequence>MPFAHWRLNGWHSHDGRLIAMFIFQGTFLLLVPASCQRSDQSISFRCRQISSRGSLSMHVVLLYATTRSWPTLPISSCLLMRSWRLLFLEVTISVLKVAVLFLDVLILFSELIKHVQASIFQRAHSSM</sequence>
<keyword evidence="1" id="KW-0812">Transmembrane</keyword>
<dbReference type="EMBL" id="ML996577">
    <property type="protein sequence ID" value="KAF2755654.1"/>
    <property type="molecule type" value="Genomic_DNA"/>
</dbReference>
<evidence type="ECO:0000256" key="1">
    <source>
        <dbReference type="SAM" id="Phobius"/>
    </source>
</evidence>
<keyword evidence="3" id="KW-1185">Reference proteome</keyword>
<gene>
    <name evidence="2" type="ORF">EJ05DRAFT_109798</name>
</gene>